<dbReference type="AlphaFoldDB" id="F6YTU7"/>
<dbReference type="InterPro" id="IPR024666">
    <property type="entry name" value="HnRNP_M_PY-NLS"/>
</dbReference>
<dbReference type="eggNOG" id="KOG4212">
    <property type="taxonomic scope" value="Eukaryota"/>
</dbReference>
<evidence type="ECO:0000256" key="2">
    <source>
        <dbReference type="ARBA" id="ARBA00022481"/>
    </source>
</evidence>
<protein>
    <recommendedName>
        <fullName evidence="15">Heterogeneous nuclear ribonucleoprotein M</fullName>
    </recommendedName>
</protein>
<evidence type="ECO:0000256" key="12">
    <source>
        <dbReference type="ARBA" id="ARBA00023242"/>
    </source>
</evidence>
<keyword evidence="9 16" id="KW-0694">RNA-binding</keyword>
<dbReference type="GeneTree" id="ENSGT00940000154595"/>
<dbReference type="Pfam" id="PF11532">
    <property type="entry name" value="HnRNP_M_NLS"/>
    <property type="match status" value="1"/>
</dbReference>
<dbReference type="Pfam" id="PF00076">
    <property type="entry name" value="RRM_1"/>
    <property type="match status" value="3"/>
</dbReference>
<evidence type="ECO:0000256" key="5">
    <source>
        <dbReference type="ARBA" id="ARBA00022664"/>
    </source>
</evidence>
<dbReference type="Gene3D" id="3.30.70.330">
    <property type="match status" value="3"/>
</dbReference>
<dbReference type="InterPro" id="IPR050374">
    <property type="entry name" value="RRT5_SRSF_SR"/>
</dbReference>
<evidence type="ECO:0000256" key="9">
    <source>
        <dbReference type="ARBA" id="ARBA00022884"/>
    </source>
</evidence>
<dbReference type="GO" id="GO:0006397">
    <property type="term" value="P:mRNA processing"/>
    <property type="evidence" value="ECO:0007669"/>
    <property type="project" value="UniProtKB-KW"/>
</dbReference>
<reference evidence="19" key="2">
    <citation type="submission" date="2025-08" db="UniProtKB">
        <authorList>
            <consortium name="Ensembl"/>
        </authorList>
    </citation>
    <scope>IDENTIFICATION</scope>
    <source>
        <strain evidence="19">Glennie</strain>
    </source>
</reference>
<evidence type="ECO:0000256" key="11">
    <source>
        <dbReference type="ARBA" id="ARBA00023187"/>
    </source>
</evidence>
<evidence type="ECO:0000256" key="14">
    <source>
        <dbReference type="ARBA" id="ARBA00064757"/>
    </source>
</evidence>
<dbReference type="GO" id="GO:0003723">
    <property type="term" value="F:RNA binding"/>
    <property type="evidence" value="ECO:0007669"/>
    <property type="project" value="UniProtKB-UniRule"/>
</dbReference>
<keyword evidence="5" id="KW-0507">mRNA processing</keyword>
<keyword evidence="12" id="KW-0539">Nucleus</keyword>
<evidence type="ECO:0000256" key="15">
    <source>
        <dbReference type="ARBA" id="ARBA00073303"/>
    </source>
</evidence>
<keyword evidence="11" id="KW-0508">mRNA splicing</keyword>
<feature type="compositionally biased region" description="Low complexity" evidence="17">
    <location>
        <begin position="1"/>
        <end position="18"/>
    </location>
</feature>
<keyword evidence="6" id="KW-0747">Spliceosome</keyword>
<feature type="compositionally biased region" description="Basic and acidic residues" evidence="17">
    <location>
        <begin position="21"/>
        <end position="33"/>
    </location>
</feature>
<gene>
    <name evidence="19" type="primary">HNRNPM</name>
</gene>
<dbReference type="CDD" id="cd12661">
    <property type="entry name" value="RRM3_hnRNPM"/>
    <property type="match status" value="1"/>
</dbReference>
<keyword evidence="10" id="KW-0007">Acetylation</keyword>
<dbReference type="SUPFAM" id="SSF54928">
    <property type="entry name" value="RNA-binding domain, RBD"/>
    <property type="match status" value="2"/>
</dbReference>
<dbReference type="Ensembl" id="ENSOANT00000016278.3">
    <property type="protein sequence ID" value="ENSOANP00000016275.2"/>
    <property type="gene ID" value="ENSOANG00000010259.3"/>
</dbReference>
<sequence>MEEASGAAGVASGNNAVVPKSDGERSTQNEKRKEKNVKRGNRFEPYANPAKRYRAFITNIPFDVKWQSLKDLVKEKVGEVTYVELLMDAEGKSRVSVVVEFKMEESMKKAAEVLNKHSLSGRPLKVKEDPDGEHARRAMQKVMATTGGMGMGPGGPGMINIPPSILNNPNIPNEIIHALQAGRLGSTVFVANLDYKVGWKKLKEVFCMAGVVVRADILEDKDGKSRGIGTVTFEQSIEAVQAISMFNGQLLFDRPMHVKMDERALPKGDFFPPERPQQLPHGLGGIGMGLGPGGQPIDANHLNKGIGMGNMGPAGMGMEGMGFGINKMGGMEGPFGGGMDNMGRFGSGMNMGRMTGGGGGSVPGIERMGPGIDRMGGAGMERLGSGLAHGMDRVGSEMERMGLVMERMGSTGERMGSGMERMGPLGLDHMTTSIDRMGQTMDRIGSGVERMGAGMGFGIERMAAPLDRVSTTIDRMGSGVDRMGTTIDRMGLSMDRMVPAGMGAGIDRMGPVMDRMSTGLERMGANNMERMGLERMGANNMERMGLERMGANNIERMGPTMGQAMGSGMERMGLAMGASFDRAMEMDRGNFGGSFAGSFGGAGGHAPGVARKACQIFVRNLPFDFTWKMLKDKFNECGHVLYADIKMENGKSKGCGVVKFESPEVAERACRMMNGIKLSGREIDVRIDRNA</sequence>
<keyword evidence="3" id="KW-1017">Isopeptide bond</keyword>
<dbReference type="InterPro" id="IPR000504">
    <property type="entry name" value="RRM_dom"/>
</dbReference>
<reference evidence="19 20" key="1">
    <citation type="journal article" date="2008" name="Nature">
        <title>Genome analysis of the platypus reveals unique signatures of evolution.</title>
        <authorList>
            <person name="Warren W.C."/>
            <person name="Hillier L.W."/>
            <person name="Marshall Graves J.A."/>
            <person name="Birney E."/>
            <person name="Ponting C.P."/>
            <person name="Grutzner F."/>
            <person name="Belov K."/>
            <person name="Miller W."/>
            <person name="Clarke L."/>
            <person name="Chinwalla A.T."/>
            <person name="Yang S.P."/>
            <person name="Heger A."/>
            <person name="Locke D.P."/>
            <person name="Miethke P."/>
            <person name="Waters P.D."/>
            <person name="Veyrunes F."/>
            <person name="Fulton L."/>
            <person name="Fulton B."/>
            <person name="Graves T."/>
            <person name="Wallis J."/>
            <person name="Puente X.S."/>
            <person name="Lopez-Otin C."/>
            <person name="Ordonez G.R."/>
            <person name="Eichler E.E."/>
            <person name="Chen L."/>
            <person name="Cheng Z."/>
            <person name="Deakin J.E."/>
            <person name="Alsop A."/>
            <person name="Thompson K."/>
            <person name="Kirby P."/>
            <person name="Papenfuss A.T."/>
            <person name="Wakefield M.J."/>
            <person name="Olender T."/>
            <person name="Lancet D."/>
            <person name="Huttley G.A."/>
            <person name="Smit A.F."/>
            <person name="Pask A."/>
            <person name="Temple-Smith P."/>
            <person name="Batzer M.A."/>
            <person name="Walker J.A."/>
            <person name="Konkel M.K."/>
            <person name="Harris R.S."/>
            <person name="Whittington C.M."/>
            <person name="Wong E.S."/>
            <person name="Gemmell N.J."/>
            <person name="Buschiazzo E."/>
            <person name="Vargas Jentzsch I.M."/>
            <person name="Merkel A."/>
            <person name="Schmitz J."/>
            <person name="Zemann A."/>
            <person name="Churakov G."/>
            <person name="Kriegs J.O."/>
            <person name="Brosius J."/>
            <person name="Murchison E.P."/>
            <person name="Sachidanandam R."/>
            <person name="Smith C."/>
            <person name="Hannon G.J."/>
            <person name="Tsend-Ayush E."/>
            <person name="McMillan D."/>
            <person name="Attenborough R."/>
            <person name="Rens W."/>
            <person name="Ferguson-Smith M."/>
            <person name="Lefevre C.M."/>
            <person name="Sharp J.A."/>
            <person name="Nicholas K.R."/>
            <person name="Ray D.A."/>
            <person name="Kube M."/>
            <person name="Reinhardt R."/>
            <person name="Pringle T.H."/>
            <person name="Taylor J."/>
            <person name="Jones R.C."/>
            <person name="Nixon B."/>
            <person name="Dacheux J.L."/>
            <person name="Niwa H."/>
            <person name="Sekita Y."/>
            <person name="Huang X."/>
            <person name="Stark A."/>
            <person name="Kheradpour P."/>
            <person name="Kellis M."/>
            <person name="Flicek P."/>
            <person name="Chen Y."/>
            <person name="Webber C."/>
            <person name="Hardison R."/>
            <person name="Nelson J."/>
            <person name="Hallsworth-Pepin K."/>
            <person name="Delehaunty K."/>
            <person name="Markovic C."/>
            <person name="Minx P."/>
            <person name="Feng Y."/>
            <person name="Kremitzki C."/>
            <person name="Mitreva M."/>
            <person name="Glasscock J."/>
            <person name="Wylie T."/>
            <person name="Wohldmann P."/>
            <person name="Thiru P."/>
            <person name="Nhan M.N."/>
            <person name="Pohl C.S."/>
            <person name="Smith S.M."/>
            <person name="Hou S."/>
            <person name="Nefedov M."/>
            <person name="de Jong P.J."/>
            <person name="Renfree M.B."/>
            <person name="Mardis E.R."/>
            <person name="Wilson R.K."/>
        </authorList>
    </citation>
    <scope>NUCLEOTIDE SEQUENCE [LARGE SCALE GENOMIC DNA]</scope>
    <source>
        <strain evidence="19 20">Glennie</strain>
    </source>
</reference>
<feature type="region of interest" description="Disordered" evidence="17">
    <location>
        <begin position="1"/>
        <end position="44"/>
    </location>
</feature>
<evidence type="ECO:0000256" key="6">
    <source>
        <dbReference type="ARBA" id="ARBA00022728"/>
    </source>
</evidence>
<feature type="domain" description="RRM" evidence="18">
    <location>
        <begin position="53"/>
        <end position="131"/>
    </location>
</feature>
<dbReference type="FunFam" id="3.30.70.330:FF:000033">
    <property type="entry name" value="heterogeneous nuclear ribonucleoprotein M isoform X1"/>
    <property type="match status" value="1"/>
</dbReference>
<dbReference type="FunFam" id="3.30.70.330:FF:000034">
    <property type="entry name" value="heterogeneous nuclear ribonucleoprotein M isoform X1"/>
    <property type="match status" value="1"/>
</dbReference>
<evidence type="ECO:0000256" key="3">
    <source>
        <dbReference type="ARBA" id="ARBA00022499"/>
    </source>
</evidence>
<reference evidence="19" key="3">
    <citation type="submission" date="2025-09" db="UniProtKB">
        <authorList>
            <consortium name="Ensembl"/>
        </authorList>
    </citation>
    <scope>IDENTIFICATION</scope>
    <source>
        <strain evidence="19">Glennie</strain>
    </source>
</reference>
<dbReference type="Proteomes" id="UP000002279">
    <property type="component" value="Chromosome X1"/>
</dbReference>
<keyword evidence="20" id="KW-1185">Reference proteome</keyword>
<keyword evidence="7" id="KW-0677">Repeat</keyword>
<feature type="domain" description="RRM" evidence="18">
    <location>
        <begin position="186"/>
        <end position="263"/>
    </location>
</feature>
<proteinExistence type="predicted"/>
<dbReference type="GO" id="GO:0008380">
    <property type="term" value="P:RNA splicing"/>
    <property type="evidence" value="ECO:0007669"/>
    <property type="project" value="UniProtKB-KW"/>
</dbReference>
<organism evidence="19 20">
    <name type="scientific">Ornithorhynchus anatinus</name>
    <name type="common">Duckbill platypus</name>
    <dbReference type="NCBI Taxonomy" id="9258"/>
    <lineage>
        <taxon>Eukaryota</taxon>
        <taxon>Metazoa</taxon>
        <taxon>Chordata</taxon>
        <taxon>Craniata</taxon>
        <taxon>Vertebrata</taxon>
        <taxon>Euteleostomi</taxon>
        <taxon>Mammalia</taxon>
        <taxon>Monotremata</taxon>
        <taxon>Ornithorhynchidae</taxon>
        <taxon>Ornithorhynchus</taxon>
    </lineage>
</organism>
<evidence type="ECO:0000256" key="1">
    <source>
        <dbReference type="ARBA" id="ARBA00004123"/>
    </source>
</evidence>
<keyword evidence="13" id="KW-0687">Ribonucleoprotein</keyword>
<dbReference type="InterPro" id="IPR035979">
    <property type="entry name" value="RBD_domain_sf"/>
</dbReference>
<evidence type="ECO:0000313" key="19">
    <source>
        <dbReference type="Ensembl" id="ENSOANP00000016275.2"/>
    </source>
</evidence>
<keyword evidence="8" id="KW-0832">Ubl conjugation</keyword>
<dbReference type="CDD" id="cd12659">
    <property type="entry name" value="RRM2_hnRNPM"/>
    <property type="match status" value="1"/>
</dbReference>
<dbReference type="HOGENOM" id="CLU_019566_3_0_1"/>
<evidence type="ECO:0000256" key="4">
    <source>
        <dbReference type="ARBA" id="ARBA00022553"/>
    </source>
</evidence>
<evidence type="ECO:0000313" key="20">
    <source>
        <dbReference type="Proteomes" id="UP000002279"/>
    </source>
</evidence>
<comment type="subunit">
    <text evidence="14">Identified in the spliceosome C complex. Interacts with PPIA/CYPA.</text>
</comment>
<feature type="domain" description="RRM" evidence="18">
    <location>
        <begin position="614"/>
        <end position="690"/>
    </location>
</feature>
<evidence type="ECO:0000256" key="10">
    <source>
        <dbReference type="ARBA" id="ARBA00022990"/>
    </source>
</evidence>
<dbReference type="PANTHER" id="PTHR23003:SF6">
    <property type="entry name" value="HETEROGENEOUS NUCLEAR RIBONUCLEOPROTEIN M"/>
    <property type="match status" value="1"/>
</dbReference>
<dbReference type="STRING" id="9258.ENSOANP00000016275"/>
<dbReference type="SMART" id="SM00360">
    <property type="entry name" value="RRM"/>
    <property type="match status" value="3"/>
</dbReference>
<evidence type="ECO:0000256" key="17">
    <source>
        <dbReference type="SAM" id="MobiDB-lite"/>
    </source>
</evidence>
<evidence type="ECO:0000259" key="18">
    <source>
        <dbReference type="PROSITE" id="PS50102"/>
    </source>
</evidence>
<dbReference type="InterPro" id="IPR012677">
    <property type="entry name" value="Nucleotide-bd_a/b_plait_sf"/>
</dbReference>
<dbReference type="FunFam" id="3.30.70.330:FF:000548">
    <property type="entry name" value="Myelin expression factor 2"/>
    <property type="match status" value="1"/>
</dbReference>
<evidence type="ECO:0000256" key="16">
    <source>
        <dbReference type="PROSITE-ProRule" id="PRU00176"/>
    </source>
</evidence>
<dbReference type="GO" id="GO:0005681">
    <property type="term" value="C:spliceosomal complex"/>
    <property type="evidence" value="ECO:0007669"/>
    <property type="project" value="UniProtKB-KW"/>
</dbReference>
<comment type="subcellular location">
    <subcellularLocation>
        <location evidence="1">Nucleus</location>
    </subcellularLocation>
</comment>
<dbReference type="PANTHER" id="PTHR23003">
    <property type="entry name" value="RNA RECOGNITION MOTIF RRM DOMAIN CONTAINING PROTEIN"/>
    <property type="match status" value="1"/>
</dbReference>
<evidence type="ECO:0000256" key="7">
    <source>
        <dbReference type="ARBA" id="ARBA00022737"/>
    </source>
</evidence>
<evidence type="ECO:0000256" key="8">
    <source>
        <dbReference type="ARBA" id="ARBA00022843"/>
    </source>
</evidence>
<accession>F6YTU7</accession>
<dbReference type="InterPro" id="IPR034990">
    <property type="entry name" value="hnRNPM_RRM3"/>
</dbReference>
<dbReference type="PROSITE" id="PS50102">
    <property type="entry name" value="RRM"/>
    <property type="match status" value="3"/>
</dbReference>
<keyword evidence="2" id="KW-0488">Methylation</keyword>
<keyword evidence="4" id="KW-0597">Phosphoprotein</keyword>
<dbReference type="Bgee" id="ENSOANG00000010259">
    <property type="expression patterns" value="Expressed in fibroblast and 7 other cell types or tissues"/>
</dbReference>
<evidence type="ECO:0000256" key="13">
    <source>
        <dbReference type="ARBA" id="ARBA00023274"/>
    </source>
</evidence>
<name>F6YTU7_ORNAN</name>